<evidence type="ECO:0000313" key="2">
    <source>
        <dbReference type="EMBL" id="JAH87240.1"/>
    </source>
</evidence>
<sequence>MSCSACPQLSCRRKQTQNRKEPKQTITTRKCRFNTK</sequence>
<name>A0A0E9WCH4_ANGAN</name>
<evidence type="ECO:0000256" key="1">
    <source>
        <dbReference type="SAM" id="MobiDB-lite"/>
    </source>
</evidence>
<dbReference type="EMBL" id="GBXM01021337">
    <property type="protein sequence ID" value="JAH87240.1"/>
    <property type="molecule type" value="Transcribed_RNA"/>
</dbReference>
<proteinExistence type="predicted"/>
<protein>
    <submittedName>
        <fullName evidence="2">Uncharacterized protein</fullName>
    </submittedName>
</protein>
<reference evidence="2" key="1">
    <citation type="submission" date="2014-11" db="EMBL/GenBank/DDBJ databases">
        <authorList>
            <person name="Amaro Gonzalez C."/>
        </authorList>
    </citation>
    <scope>NUCLEOTIDE SEQUENCE</scope>
</reference>
<organism evidence="2">
    <name type="scientific">Anguilla anguilla</name>
    <name type="common">European freshwater eel</name>
    <name type="synonym">Muraena anguilla</name>
    <dbReference type="NCBI Taxonomy" id="7936"/>
    <lineage>
        <taxon>Eukaryota</taxon>
        <taxon>Metazoa</taxon>
        <taxon>Chordata</taxon>
        <taxon>Craniata</taxon>
        <taxon>Vertebrata</taxon>
        <taxon>Euteleostomi</taxon>
        <taxon>Actinopterygii</taxon>
        <taxon>Neopterygii</taxon>
        <taxon>Teleostei</taxon>
        <taxon>Anguilliformes</taxon>
        <taxon>Anguillidae</taxon>
        <taxon>Anguilla</taxon>
    </lineage>
</organism>
<dbReference type="AlphaFoldDB" id="A0A0E9WCH4"/>
<feature type="region of interest" description="Disordered" evidence="1">
    <location>
        <begin position="1"/>
        <end position="36"/>
    </location>
</feature>
<reference evidence="2" key="2">
    <citation type="journal article" date="2015" name="Fish Shellfish Immunol.">
        <title>Early steps in the European eel (Anguilla anguilla)-Vibrio vulnificus interaction in the gills: Role of the RtxA13 toxin.</title>
        <authorList>
            <person name="Callol A."/>
            <person name="Pajuelo D."/>
            <person name="Ebbesson L."/>
            <person name="Teles M."/>
            <person name="MacKenzie S."/>
            <person name="Amaro C."/>
        </authorList>
    </citation>
    <scope>NUCLEOTIDE SEQUENCE</scope>
</reference>
<accession>A0A0E9WCH4</accession>